<proteinExistence type="predicted"/>
<evidence type="ECO:0000256" key="1">
    <source>
        <dbReference type="SAM" id="MobiDB-lite"/>
    </source>
</evidence>
<keyword evidence="3" id="KW-1185">Reference proteome</keyword>
<evidence type="ECO:0008006" key="4">
    <source>
        <dbReference type="Google" id="ProtNLM"/>
    </source>
</evidence>
<dbReference type="EMBL" id="CDSF01000111">
    <property type="protein sequence ID" value="CEP01175.1"/>
    <property type="molecule type" value="Genomic_DNA"/>
</dbReference>
<protein>
    <recommendedName>
        <fullName evidence="4">Transcription initiation factor IIF subunit alpha</fullName>
    </recommendedName>
</protein>
<feature type="region of interest" description="Disordered" evidence="1">
    <location>
        <begin position="169"/>
        <end position="207"/>
    </location>
</feature>
<sequence length="376" mass="42148">MSVPVYRLPSTKRYAIARFAPETVLSLKATTVSTEMVDSTDRRARGRKVRNFVLADKKNGRVHRAQPENVQARSKYVLLVQKGRKLFYTCVDLFKAAPKPTPMSEAALEEAERMEIERRERVESRLQRGHSRLNELLSKDGDDGGAPLLRPASRYKTAIKARHDLGLGDETRDADFEDEFDDDEEPGVTIDMTGAEPQARSTCLPCAGDNEEEADLTAAGKKIAQILSKTDDMDEFSGSSDDEEMDENVSDSDVDEDDEKESQQAPSAAPATQVEGETRKRPLEEPAAERVEPKRTKAEAPAPAASDEVLVTEEAVRQQFRKHGRLTVKSLARNMEDSWKYKGEQARRQLMAIVKRICTFHTDPQQPSVKYLVLKP</sequence>
<feature type="compositionally biased region" description="Acidic residues" evidence="1">
    <location>
        <begin position="175"/>
        <end position="186"/>
    </location>
</feature>
<feature type="region of interest" description="Disordered" evidence="1">
    <location>
        <begin position="229"/>
        <end position="308"/>
    </location>
</feature>
<feature type="compositionally biased region" description="Basic and acidic residues" evidence="1">
    <location>
        <begin position="276"/>
        <end position="298"/>
    </location>
</feature>
<dbReference type="Proteomes" id="UP000039324">
    <property type="component" value="Unassembled WGS sequence"/>
</dbReference>
<name>A0A0G4J0U5_PLABS</name>
<accession>A0A0G4J0U5</accession>
<evidence type="ECO:0000313" key="3">
    <source>
        <dbReference type="Proteomes" id="UP000039324"/>
    </source>
</evidence>
<evidence type="ECO:0000313" key="2">
    <source>
        <dbReference type="EMBL" id="CEP01175.1"/>
    </source>
</evidence>
<organism evidence="2 3">
    <name type="scientific">Plasmodiophora brassicae</name>
    <name type="common">Clubroot disease agent</name>
    <dbReference type="NCBI Taxonomy" id="37360"/>
    <lineage>
        <taxon>Eukaryota</taxon>
        <taxon>Sar</taxon>
        <taxon>Rhizaria</taxon>
        <taxon>Endomyxa</taxon>
        <taxon>Phytomyxea</taxon>
        <taxon>Plasmodiophorida</taxon>
        <taxon>Plasmodiophoridae</taxon>
        <taxon>Plasmodiophora</taxon>
    </lineage>
</organism>
<feature type="compositionally biased region" description="Acidic residues" evidence="1">
    <location>
        <begin position="232"/>
        <end position="260"/>
    </location>
</feature>
<dbReference type="AlphaFoldDB" id="A0A0G4J0U5"/>
<reference evidence="2 3" key="1">
    <citation type="submission" date="2015-02" db="EMBL/GenBank/DDBJ databases">
        <authorList>
            <person name="Chooi Y.-H."/>
        </authorList>
    </citation>
    <scope>NUCLEOTIDE SEQUENCE [LARGE SCALE GENOMIC DNA]</scope>
    <source>
        <strain evidence="2">E3</strain>
    </source>
</reference>
<gene>
    <name evidence="2" type="ORF">PBRA_008487</name>
</gene>